<feature type="transmembrane region" description="Helical" evidence="7">
    <location>
        <begin position="90"/>
        <end position="111"/>
    </location>
</feature>
<keyword evidence="4 7" id="KW-1133">Transmembrane helix</keyword>
<dbReference type="Proteomes" id="UP000014760">
    <property type="component" value="Unassembled WGS sequence"/>
</dbReference>
<dbReference type="EMBL" id="KB310317">
    <property type="protein sequence ID" value="ELT91967.1"/>
    <property type="molecule type" value="Genomic_DNA"/>
</dbReference>
<dbReference type="EnsemblMetazoa" id="CapteT216501">
    <property type="protein sequence ID" value="CapteP216501"/>
    <property type="gene ID" value="CapteG216501"/>
</dbReference>
<dbReference type="PANTHER" id="PTHR14948:SF25">
    <property type="entry name" value="DUF4190 DOMAIN-CONTAINING PROTEIN"/>
    <property type="match status" value="1"/>
</dbReference>
<evidence type="ECO:0000313" key="10">
    <source>
        <dbReference type="Proteomes" id="UP000014760"/>
    </source>
</evidence>
<organism evidence="8">
    <name type="scientific">Capitella teleta</name>
    <name type="common">Polychaete worm</name>
    <dbReference type="NCBI Taxonomy" id="283909"/>
    <lineage>
        <taxon>Eukaryota</taxon>
        <taxon>Metazoa</taxon>
        <taxon>Spiralia</taxon>
        <taxon>Lophotrochozoa</taxon>
        <taxon>Annelida</taxon>
        <taxon>Polychaeta</taxon>
        <taxon>Sedentaria</taxon>
        <taxon>Scolecida</taxon>
        <taxon>Capitellidae</taxon>
        <taxon>Capitella</taxon>
    </lineage>
</organism>
<dbReference type="HOGENOM" id="CLU_1588084_0_0_1"/>
<dbReference type="Pfam" id="PF04505">
    <property type="entry name" value="CD225"/>
    <property type="match status" value="1"/>
</dbReference>
<keyword evidence="10" id="KW-1185">Reference proteome</keyword>
<proteinExistence type="inferred from homology"/>
<evidence type="ECO:0000256" key="5">
    <source>
        <dbReference type="ARBA" id="ARBA00023136"/>
    </source>
</evidence>
<evidence type="ECO:0000256" key="4">
    <source>
        <dbReference type="ARBA" id="ARBA00022989"/>
    </source>
</evidence>
<dbReference type="InterPro" id="IPR007593">
    <property type="entry name" value="CD225/Dispanin_fam"/>
</dbReference>
<evidence type="ECO:0000256" key="7">
    <source>
        <dbReference type="SAM" id="Phobius"/>
    </source>
</evidence>
<reference evidence="10" key="1">
    <citation type="submission" date="2012-12" db="EMBL/GenBank/DDBJ databases">
        <authorList>
            <person name="Hellsten U."/>
            <person name="Grimwood J."/>
            <person name="Chapman J.A."/>
            <person name="Shapiro H."/>
            <person name="Aerts A."/>
            <person name="Otillar R.P."/>
            <person name="Terry A.Y."/>
            <person name="Boore J.L."/>
            <person name="Simakov O."/>
            <person name="Marletaz F."/>
            <person name="Cho S.-J."/>
            <person name="Edsinger-Gonzales E."/>
            <person name="Havlak P."/>
            <person name="Kuo D.-H."/>
            <person name="Larsson T."/>
            <person name="Lv J."/>
            <person name="Arendt D."/>
            <person name="Savage R."/>
            <person name="Osoegawa K."/>
            <person name="de Jong P."/>
            <person name="Lindberg D.R."/>
            <person name="Seaver E.C."/>
            <person name="Weisblat D.A."/>
            <person name="Putnam N.H."/>
            <person name="Grigoriev I.V."/>
            <person name="Rokhsar D.S."/>
        </authorList>
    </citation>
    <scope>NUCLEOTIDE SEQUENCE</scope>
    <source>
        <strain evidence="10">I ESC-2004</strain>
    </source>
</reference>
<feature type="compositionally biased region" description="Polar residues" evidence="6">
    <location>
        <begin position="31"/>
        <end position="49"/>
    </location>
</feature>
<reference evidence="8 10" key="2">
    <citation type="journal article" date="2013" name="Nature">
        <title>Insights into bilaterian evolution from three spiralian genomes.</title>
        <authorList>
            <person name="Simakov O."/>
            <person name="Marletaz F."/>
            <person name="Cho S.J."/>
            <person name="Edsinger-Gonzales E."/>
            <person name="Havlak P."/>
            <person name="Hellsten U."/>
            <person name="Kuo D.H."/>
            <person name="Larsson T."/>
            <person name="Lv J."/>
            <person name="Arendt D."/>
            <person name="Savage R."/>
            <person name="Osoegawa K."/>
            <person name="de Jong P."/>
            <person name="Grimwood J."/>
            <person name="Chapman J.A."/>
            <person name="Shapiro H."/>
            <person name="Aerts A."/>
            <person name="Otillar R.P."/>
            <person name="Terry A.Y."/>
            <person name="Boore J.L."/>
            <person name="Grigoriev I.V."/>
            <person name="Lindberg D.R."/>
            <person name="Seaver E.C."/>
            <person name="Weisblat D.A."/>
            <person name="Putnam N.H."/>
            <person name="Rokhsar D.S."/>
        </authorList>
    </citation>
    <scope>NUCLEOTIDE SEQUENCE</scope>
    <source>
        <strain evidence="8 10">I ESC-2004</strain>
    </source>
</reference>
<evidence type="ECO:0000313" key="8">
    <source>
        <dbReference type="EMBL" id="ELT91967.1"/>
    </source>
</evidence>
<accession>R7TEQ9</accession>
<feature type="region of interest" description="Disordered" evidence="6">
    <location>
        <begin position="1"/>
        <end position="61"/>
    </location>
</feature>
<reference evidence="9" key="3">
    <citation type="submission" date="2015-06" db="UniProtKB">
        <authorList>
            <consortium name="EnsemblMetazoa"/>
        </authorList>
    </citation>
    <scope>IDENTIFICATION</scope>
</reference>
<dbReference type="InterPro" id="IPR051423">
    <property type="entry name" value="CD225/Dispanin"/>
</dbReference>
<sequence length="168" mass="18686">MAEGIGDIPSVMSRPRTSDSKQMVTRFDGSDLTTTTVKQSESVISFSSKNENEEDDLDQPMTPTTSAHVVLAHERPQEEHLVNDRAPPSYLMLSLVSMLFCNPLLGAVAVWKSTKSRKAFKECKGGLARILGNEAMVVAVLAFIAGLAFWSFLVIYFWVKSIWGDDWR</sequence>
<dbReference type="GO" id="GO:0016020">
    <property type="term" value="C:membrane"/>
    <property type="evidence" value="ECO:0007669"/>
    <property type="project" value="UniProtKB-SubCell"/>
</dbReference>
<evidence type="ECO:0000256" key="3">
    <source>
        <dbReference type="ARBA" id="ARBA00022692"/>
    </source>
</evidence>
<gene>
    <name evidence="8" type="ORF">CAPTEDRAFT_216501</name>
</gene>
<protein>
    <submittedName>
        <fullName evidence="8 9">Uncharacterized protein</fullName>
    </submittedName>
</protein>
<keyword evidence="5 7" id="KW-0472">Membrane</keyword>
<name>R7TEQ9_CAPTE</name>
<evidence type="ECO:0000313" key="9">
    <source>
        <dbReference type="EnsemblMetazoa" id="CapteP216501"/>
    </source>
</evidence>
<comment type="similarity">
    <text evidence="2">Belongs to the CD225/Dispanin family.</text>
</comment>
<evidence type="ECO:0000256" key="6">
    <source>
        <dbReference type="SAM" id="MobiDB-lite"/>
    </source>
</evidence>
<feature type="transmembrane region" description="Helical" evidence="7">
    <location>
        <begin position="137"/>
        <end position="159"/>
    </location>
</feature>
<dbReference type="EMBL" id="AMQN01000380">
    <property type="status" value="NOT_ANNOTATED_CDS"/>
    <property type="molecule type" value="Genomic_DNA"/>
</dbReference>
<dbReference type="AlphaFoldDB" id="R7TEQ9"/>
<evidence type="ECO:0000256" key="1">
    <source>
        <dbReference type="ARBA" id="ARBA00004370"/>
    </source>
</evidence>
<dbReference type="PANTHER" id="PTHR14948">
    <property type="entry name" value="NG5"/>
    <property type="match status" value="1"/>
</dbReference>
<keyword evidence="3 7" id="KW-0812">Transmembrane</keyword>
<comment type="subcellular location">
    <subcellularLocation>
        <location evidence="1">Membrane</location>
    </subcellularLocation>
</comment>
<evidence type="ECO:0000256" key="2">
    <source>
        <dbReference type="ARBA" id="ARBA00006843"/>
    </source>
</evidence>